<reference evidence="1 2" key="1">
    <citation type="journal article" date="2016" name="Front. Microbiol.">
        <title>Genomic Resource of Rice Seed Associated Bacteria.</title>
        <authorList>
            <person name="Midha S."/>
            <person name="Bansal K."/>
            <person name="Sharma S."/>
            <person name="Kumar N."/>
            <person name="Patil P.P."/>
            <person name="Chaudhry V."/>
            <person name="Patil P.B."/>
        </authorList>
    </citation>
    <scope>NUCLEOTIDE SEQUENCE [LARGE SCALE GENOMIC DNA]</scope>
    <source>
        <strain evidence="1 2">SB4</strain>
    </source>
</reference>
<evidence type="ECO:0000313" key="2">
    <source>
        <dbReference type="Proteomes" id="UP000074072"/>
    </source>
</evidence>
<organism evidence="1 2">
    <name type="scientific">Sphingomonas sanguinis</name>
    <dbReference type="NCBI Taxonomy" id="33051"/>
    <lineage>
        <taxon>Bacteria</taxon>
        <taxon>Pseudomonadati</taxon>
        <taxon>Pseudomonadota</taxon>
        <taxon>Alphaproteobacteria</taxon>
        <taxon>Sphingomonadales</taxon>
        <taxon>Sphingomonadaceae</taxon>
        <taxon>Sphingomonas</taxon>
    </lineage>
</organism>
<proteinExistence type="predicted"/>
<dbReference type="AlphaFoldDB" id="A0A147ILJ6"/>
<name>A0A147ILJ6_9SPHN</name>
<dbReference type="EMBL" id="LDTE01000117">
    <property type="protein sequence ID" value="KTT96141.1"/>
    <property type="molecule type" value="Genomic_DNA"/>
</dbReference>
<dbReference type="Proteomes" id="UP000074072">
    <property type="component" value="Unassembled WGS sequence"/>
</dbReference>
<gene>
    <name evidence="1" type="ORF">SB4_16355</name>
</gene>
<sequence>MAGAFRRSELAAMTSDRVRKDSPGYSLRAGFLIQAGWQNANLFEMCEHSRHASLEKVGECACDHEQFHKYAAKGFL</sequence>
<dbReference type="PATRIC" id="fig|33051.4.peg.703"/>
<protein>
    <recommendedName>
        <fullName evidence="3">Integrase</fullName>
    </recommendedName>
</protein>
<evidence type="ECO:0008006" key="3">
    <source>
        <dbReference type="Google" id="ProtNLM"/>
    </source>
</evidence>
<comment type="caution">
    <text evidence="1">The sequence shown here is derived from an EMBL/GenBank/DDBJ whole genome shotgun (WGS) entry which is preliminary data.</text>
</comment>
<accession>A0A147ILJ6</accession>
<evidence type="ECO:0000313" key="1">
    <source>
        <dbReference type="EMBL" id="KTT96141.1"/>
    </source>
</evidence>